<dbReference type="PROSITE" id="PS51755">
    <property type="entry name" value="OMPR_PHOB"/>
    <property type="match status" value="1"/>
</dbReference>
<dbReference type="GO" id="GO:0003677">
    <property type="term" value="F:DNA binding"/>
    <property type="evidence" value="ECO:0007669"/>
    <property type="project" value="UniProtKB-UniRule"/>
</dbReference>
<dbReference type="CDD" id="cd00383">
    <property type="entry name" value="trans_reg_C"/>
    <property type="match status" value="1"/>
</dbReference>
<protein>
    <recommendedName>
        <fullName evidence="4">OmpR/PhoB-type domain-containing protein</fullName>
    </recommendedName>
</protein>
<evidence type="ECO:0000256" key="1">
    <source>
        <dbReference type="ARBA" id="ARBA00023125"/>
    </source>
</evidence>
<feature type="domain" description="OmpR/PhoB-type" evidence="4">
    <location>
        <begin position="1"/>
        <end position="97"/>
    </location>
</feature>
<accession>A0A0U3I795</accession>
<feature type="transmembrane region" description="Helical" evidence="3">
    <location>
        <begin position="135"/>
        <end position="154"/>
    </location>
</feature>
<dbReference type="GO" id="GO:0000160">
    <property type="term" value="P:phosphorelay signal transduction system"/>
    <property type="evidence" value="ECO:0007669"/>
    <property type="project" value="InterPro"/>
</dbReference>
<organism evidence="5 6">
    <name type="scientific">Pseudoalteromonas rubra</name>
    <dbReference type="NCBI Taxonomy" id="43658"/>
    <lineage>
        <taxon>Bacteria</taxon>
        <taxon>Pseudomonadati</taxon>
        <taxon>Pseudomonadota</taxon>
        <taxon>Gammaproteobacteria</taxon>
        <taxon>Alteromonadales</taxon>
        <taxon>Pseudoalteromonadaceae</taxon>
        <taxon>Pseudoalteromonas</taxon>
    </lineage>
</organism>
<dbReference type="PANTHER" id="PTHR36842:SF1">
    <property type="entry name" value="PROTEIN TOLB"/>
    <property type="match status" value="1"/>
</dbReference>
<dbReference type="InterPro" id="IPR016032">
    <property type="entry name" value="Sig_transdc_resp-reg_C-effctor"/>
</dbReference>
<evidence type="ECO:0000256" key="2">
    <source>
        <dbReference type="PROSITE-ProRule" id="PRU01091"/>
    </source>
</evidence>
<evidence type="ECO:0000313" key="6">
    <source>
        <dbReference type="Proteomes" id="UP000069015"/>
    </source>
</evidence>
<dbReference type="InterPro" id="IPR001867">
    <property type="entry name" value="OmpR/PhoB-type_DNA-bd"/>
</dbReference>
<dbReference type="Gene3D" id="1.10.10.10">
    <property type="entry name" value="Winged helix-like DNA-binding domain superfamily/Winged helix DNA-binding domain"/>
    <property type="match status" value="1"/>
</dbReference>
<keyword evidence="3" id="KW-0812">Transmembrane</keyword>
<evidence type="ECO:0000259" key="4">
    <source>
        <dbReference type="PROSITE" id="PS51755"/>
    </source>
</evidence>
<dbReference type="SUPFAM" id="SSF46894">
    <property type="entry name" value="C-terminal effector domain of the bipartite response regulators"/>
    <property type="match status" value="1"/>
</dbReference>
<dbReference type="PANTHER" id="PTHR36842">
    <property type="entry name" value="PROTEIN TOLB HOMOLOG"/>
    <property type="match status" value="1"/>
</dbReference>
<proteinExistence type="predicted"/>
<dbReference type="RefSeq" id="WP_058796734.1">
    <property type="nucleotide sequence ID" value="NZ_CP013611.1"/>
</dbReference>
<dbReference type="AlphaFoldDB" id="A0A0U3I795"/>
<keyword evidence="1 2" id="KW-0238">DNA-binding</keyword>
<evidence type="ECO:0000313" key="5">
    <source>
        <dbReference type="EMBL" id="ALU43568.1"/>
    </source>
</evidence>
<dbReference type="Pfam" id="PF00486">
    <property type="entry name" value="Trans_reg_C"/>
    <property type="match status" value="1"/>
</dbReference>
<dbReference type="SMART" id="SM00862">
    <property type="entry name" value="Trans_reg_C"/>
    <property type="match status" value="1"/>
</dbReference>
<keyword evidence="3" id="KW-1133">Transmembrane helix</keyword>
<sequence>MLKFGPWVLSPHQYLLSSGKIERELDPLTCKLLHYFLTHGKTLISREDLAKHVWETPYVDDNAIYRAISDLRKQLTHPDFSHKFIKTHHKKGYSFPIEVIKLPEKSVHEAPPSTPTTTPEAQKILPSVAKRTRTVPVFLSALLLLLVSILWLLISHGETGPSQPPEPAPNSMTHAPSITWEPGAEYNPLLSSDNRYLAYRNHLNGTDTSFIVRQSDKMKVPLFYQDKHIDVLSWQADSDTLLTAISDDEHCQIATFDISQFPHILAPTMLLPCGRPLNNAAYLSQDGKDLYYVKAIRGLQKNTIYRYSLETGQEQELLAKHEVNGGVLHFEMSPDETHLAYLLVDFKGPMRAGLLTLTTGKNQLIAQLKHAPYGFAIDWLHDSSAVLIADKNRISTIDIATQATTTARLPDNFYAYYLELAENNHILYTPYVVRHASLIKATNIFSAYDTVHTPIYQSDMHNYNVGSAHSGAVYFASTRTGTHEVWRAQDNELTQLSDLKDIDQYIGPIRESYDGKYILFKQSEKLKFIRLSDNQLFTIPELPEKICRYYWTPTGNHIIYSTEDTEHSKIWQFDLITRSIHLLSEVGGRSLLVNELGAAYYLDENNLVSVATGDAQALNLPSYNHNFSVLTSQYLYFHDAIKSLYRLDLKTNELLKETLLFAPGEMATMSINNGLIYTRYQLSDTSIKYSSHPFTLHADAL</sequence>
<dbReference type="InterPro" id="IPR036388">
    <property type="entry name" value="WH-like_DNA-bd_sf"/>
</dbReference>
<name>A0A0U3I795_9GAMM</name>
<dbReference type="PROSITE" id="PS51450">
    <property type="entry name" value="LRR"/>
    <property type="match status" value="1"/>
</dbReference>
<dbReference type="Proteomes" id="UP000069015">
    <property type="component" value="Chromosome 1"/>
</dbReference>
<evidence type="ECO:0000256" key="3">
    <source>
        <dbReference type="SAM" id="Phobius"/>
    </source>
</evidence>
<dbReference type="KEGG" id="prr:AT705_11780"/>
<dbReference type="Gene3D" id="2.120.10.30">
    <property type="entry name" value="TolB, C-terminal domain"/>
    <property type="match status" value="2"/>
</dbReference>
<dbReference type="SUPFAM" id="SSF82171">
    <property type="entry name" value="DPP6 N-terminal domain-like"/>
    <property type="match status" value="1"/>
</dbReference>
<reference evidence="5 6" key="1">
    <citation type="submission" date="2015-12" db="EMBL/GenBank/DDBJ databases">
        <title>Complete genome sequence of Pseudoalteromonas rubra SCSIO 6842, harboring a conjugative plasmid.</title>
        <authorList>
            <person name="Li B."/>
            <person name="Wang X."/>
        </authorList>
    </citation>
    <scope>NUCLEOTIDE SEQUENCE [LARGE SCALE GENOMIC DNA]</scope>
    <source>
        <strain evidence="5 6">SCSIO 6842</strain>
    </source>
</reference>
<gene>
    <name evidence="5" type="ORF">AT705_11780</name>
</gene>
<dbReference type="InterPro" id="IPR001611">
    <property type="entry name" value="Leu-rich_rpt"/>
</dbReference>
<dbReference type="InterPro" id="IPR011042">
    <property type="entry name" value="6-blade_b-propeller_TolB-like"/>
</dbReference>
<dbReference type="EMBL" id="CP013611">
    <property type="protein sequence ID" value="ALU43568.1"/>
    <property type="molecule type" value="Genomic_DNA"/>
</dbReference>
<dbReference type="GO" id="GO:0006355">
    <property type="term" value="P:regulation of DNA-templated transcription"/>
    <property type="evidence" value="ECO:0007669"/>
    <property type="project" value="InterPro"/>
</dbReference>
<keyword evidence="3" id="KW-0472">Membrane</keyword>
<feature type="DNA-binding region" description="OmpR/PhoB-type" evidence="2">
    <location>
        <begin position="1"/>
        <end position="97"/>
    </location>
</feature>